<dbReference type="Pfam" id="PF00296">
    <property type="entry name" value="Bac_luciferase"/>
    <property type="match status" value="1"/>
</dbReference>
<dbReference type="RefSeq" id="WP_379906087.1">
    <property type="nucleotide sequence ID" value="NZ_JBHRTR010000048.1"/>
</dbReference>
<reference evidence="5" key="1">
    <citation type="journal article" date="2019" name="Int. J. Syst. Evol. Microbiol.">
        <title>The Global Catalogue of Microorganisms (GCM) 10K type strain sequencing project: providing services to taxonomists for standard genome sequencing and annotation.</title>
        <authorList>
            <consortium name="The Broad Institute Genomics Platform"/>
            <consortium name="The Broad Institute Genome Sequencing Center for Infectious Disease"/>
            <person name="Wu L."/>
            <person name="Ma J."/>
        </authorList>
    </citation>
    <scope>NUCLEOTIDE SEQUENCE [LARGE SCALE GENOMIC DNA]</scope>
    <source>
        <strain evidence="5">KCTC 42964</strain>
    </source>
</reference>
<dbReference type="SUPFAM" id="SSF51679">
    <property type="entry name" value="Bacterial luciferase-like"/>
    <property type="match status" value="1"/>
</dbReference>
<protein>
    <submittedName>
        <fullName evidence="4">LLM class flavin-dependent oxidoreductase</fullName>
        <ecNumber evidence="4">1.-.-.-</ecNumber>
    </submittedName>
</protein>
<dbReference type="InterPro" id="IPR050766">
    <property type="entry name" value="Bact_Lucif_Oxidored"/>
</dbReference>
<evidence type="ECO:0000256" key="1">
    <source>
        <dbReference type="ARBA" id="ARBA00023002"/>
    </source>
</evidence>
<dbReference type="PANTHER" id="PTHR30137:SF8">
    <property type="entry name" value="BLR5498 PROTEIN"/>
    <property type="match status" value="1"/>
</dbReference>
<evidence type="ECO:0000256" key="2">
    <source>
        <dbReference type="ARBA" id="ARBA00023033"/>
    </source>
</evidence>
<dbReference type="Gene3D" id="3.20.20.30">
    <property type="entry name" value="Luciferase-like domain"/>
    <property type="match status" value="1"/>
</dbReference>
<dbReference type="InterPro" id="IPR036661">
    <property type="entry name" value="Luciferase-like_sf"/>
</dbReference>
<evidence type="ECO:0000259" key="3">
    <source>
        <dbReference type="Pfam" id="PF00296"/>
    </source>
</evidence>
<name>A0ABV7L8S5_9PROT</name>
<organism evidence="4 5">
    <name type="scientific">Marinibaculum pumilum</name>
    <dbReference type="NCBI Taxonomy" id="1766165"/>
    <lineage>
        <taxon>Bacteria</taxon>
        <taxon>Pseudomonadati</taxon>
        <taxon>Pseudomonadota</taxon>
        <taxon>Alphaproteobacteria</taxon>
        <taxon>Rhodospirillales</taxon>
        <taxon>Rhodospirillaceae</taxon>
        <taxon>Marinibaculum</taxon>
    </lineage>
</organism>
<evidence type="ECO:0000313" key="5">
    <source>
        <dbReference type="Proteomes" id="UP001595528"/>
    </source>
</evidence>
<dbReference type="EMBL" id="JBHRTR010000048">
    <property type="protein sequence ID" value="MFC3230685.1"/>
    <property type="molecule type" value="Genomic_DNA"/>
</dbReference>
<evidence type="ECO:0000313" key="4">
    <source>
        <dbReference type="EMBL" id="MFC3230685.1"/>
    </source>
</evidence>
<dbReference type="Proteomes" id="UP001595528">
    <property type="component" value="Unassembled WGS sequence"/>
</dbReference>
<keyword evidence="5" id="KW-1185">Reference proteome</keyword>
<comment type="caution">
    <text evidence="4">The sequence shown here is derived from an EMBL/GenBank/DDBJ whole genome shotgun (WGS) entry which is preliminary data.</text>
</comment>
<dbReference type="GO" id="GO:0016491">
    <property type="term" value="F:oxidoreductase activity"/>
    <property type="evidence" value="ECO:0007669"/>
    <property type="project" value="UniProtKB-KW"/>
</dbReference>
<gene>
    <name evidence="4" type="ORF">ACFOGJ_25780</name>
</gene>
<keyword evidence="2" id="KW-0503">Monooxygenase</keyword>
<sequence>MSSTEDLQFYFMHFMPYSDYPEDHEKYPSTWVDFPNTLFDPAKGKSFYDRYLRELVLADKLGFDGMVVNEHHSSAYSLMPAPSLIAAALIPQTSRAKICVFGTPLNLEYPHRVAEEYAMLDVMSGGRLEAALPLGTGMEYWVNPINPATARKRFRESIDILLQAWTQPGPTEFHGDFYSYRYLNTWPQPMQKPHPKLYLVGTGSPETIDLAAELGFGYSSVFVPTAKQNQAFADLRKKSKEHGHEFTRDKAVIMAMCYVAETEEKAVAEFEEHIMFFFKHGARTTPRYLMPPGYVTTTELRKRLTAPNLHGDMTWETLTDNFRVIASTPEKVAEAIAQWSEEAQSSRIIFNGHLGDMPHWKTVKNLTLFAEEVIPRLRKKAPDLAARIEYQQAAE</sequence>
<feature type="domain" description="Luciferase-like" evidence="3">
    <location>
        <begin position="49"/>
        <end position="340"/>
    </location>
</feature>
<accession>A0ABV7L8S5</accession>
<dbReference type="InterPro" id="IPR011251">
    <property type="entry name" value="Luciferase-like_dom"/>
</dbReference>
<keyword evidence="1 4" id="KW-0560">Oxidoreductase</keyword>
<proteinExistence type="predicted"/>
<dbReference type="EC" id="1.-.-.-" evidence="4"/>
<dbReference type="PANTHER" id="PTHR30137">
    <property type="entry name" value="LUCIFERASE-LIKE MONOOXYGENASE"/>
    <property type="match status" value="1"/>
</dbReference>